<evidence type="ECO:0000313" key="2">
    <source>
        <dbReference type="Proteomes" id="UP001209540"/>
    </source>
</evidence>
<proteinExistence type="predicted"/>
<protein>
    <submittedName>
        <fullName evidence="1">Uncharacterized protein</fullName>
    </submittedName>
</protein>
<keyword evidence="2" id="KW-1185">Reference proteome</keyword>
<gene>
    <name evidence="1" type="ORF">BDA99DRAFT_523617</name>
</gene>
<reference evidence="1" key="2">
    <citation type="submission" date="2023-02" db="EMBL/GenBank/DDBJ databases">
        <authorList>
            <consortium name="DOE Joint Genome Institute"/>
            <person name="Mondo S.J."/>
            <person name="Chang Y."/>
            <person name="Wang Y."/>
            <person name="Ahrendt S."/>
            <person name="Andreopoulos W."/>
            <person name="Barry K."/>
            <person name="Beard J."/>
            <person name="Benny G.L."/>
            <person name="Blankenship S."/>
            <person name="Bonito G."/>
            <person name="Cuomo C."/>
            <person name="Desiro A."/>
            <person name="Gervers K.A."/>
            <person name="Hundley H."/>
            <person name="Kuo A."/>
            <person name="LaButti K."/>
            <person name="Lang B.F."/>
            <person name="Lipzen A."/>
            <person name="O'Donnell K."/>
            <person name="Pangilinan J."/>
            <person name="Reynolds N."/>
            <person name="Sandor L."/>
            <person name="Smith M.W."/>
            <person name="Tsang A."/>
            <person name="Grigoriev I.V."/>
            <person name="Stajich J.E."/>
            <person name="Spatafora J.W."/>
        </authorList>
    </citation>
    <scope>NUCLEOTIDE SEQUENCE</scope>
    <source>
        <strain evidence="1">RSA 2281</strain>
    </source>
</reference>
<organism evidence="1 2">
    <name type="scientific">Phascolomyces articulosus</name>
    <dbReference type="NCBI Taxonomy" id="60185"/>
    <lineage>
        <taxon>Eukaryota</taxon>
        <taxon>Fungi</taxon>
        <taxon>Fungi incertae sedis</taxon>
        <taxon>Mucoromycota</taxon>
        <taxon>Mucoromycotina</taxon>
        <taxon>Mucoromycetes</taxon>
        <taxon>Mucorales</taxon>
        <taxon>Lichtheimiaceae</taxon>
        <taxon>Phascolomyces</taxon>
    </lineage>
</organism>
<reference evidence="1" key="1">
    <citation type="journal article" date="2022" name="IScience">
        <title>Evolution of zygomycete secretomes and the origins of terrestrial fungal ecologies.</title>
        <authorList>
            <person name="Chang Y."/>
            <person name="Wang Y."/>
            <person name="Mondo S."/>
            <person name="Ahrendt S."/>
            <person name="Andreopoulos W."/>
            <person name="Barry K."/>
            <person name="Beard J."/>
            <person name="Benny G.L."/>
            <person name="Blankenship S."/>
            <person name="Bonito G."/>
            <person name="Cuomo C."/>
            <person name="Desiro A."/>
            <person name="Gervers K.A."/>
            <person name="Hundley H."/>
            <person name="Kuo A."/>
            <person name="LaButti K."/>
            <person name="Lang B.F."/>
            <person name="Lipzen A."/>
            <person name="O'Donnell K."/>
            <person name="Pangilinan J."/>
            <person name="Reynolds N."/>
            <person name="Sandor L."/>
            <person name="Smith M.E."/>
            <person name="Tsang A."/>
            <person name="Grigoriev I.V."/>
            <person name="Stajich J.E."/>
            <person name="Spatafora J.W."/>
        </authorList>
    </citation>
    <scope>NUCLEOTIDE SEQUENCE</scope>
    <source>
        <strain evidence="1">RSA 2281</strain>
    </source>
</reference>
<evidence type="ECO:0000313" key="1">
    <source>
        <dbReference type="EMBL" id="KAI9249770.1"/>
    </source>
</evidence>
<dbReference type="Proteomes" id="UP001209540">
    <property type="component" value="Unassembled WGS sequence"/>
</dbReference>
<dbReference type="EMBL" id="JAIXMP010000034">
    <property type="protein sequence ID" value="KAI9249770.1"/>
    <property type="molecule type" value="Genomic_DNA"/>
</dbReference>
<dbReference type="AlphaFoldDB" id="A0AAD5K430"/>
<comment type="caution">
    <text evidence="1">The sequence shown here is derived from an EMBL/GenBank/DDBJ whole genome shotgun (WGS) entry which is preliminary data.</text>
</comment>
<sequence length="57" mass="6806">MSTVYYRMNFTLTFRWSFHHILFSLWTFFNFPATSTVIFVSTLRILACSFSSAFYSL</sequence>
<name>A0AAD5K430_9FUNG</name>
<accession>A0AAD5K430</accession>